<feature type="non-terminal residue" evidence="2">
    <location>
        <position position="1"/>
    </location>
</feature>
<feature type="compositionally biased region" description="Pro residues" evidence="1">
    <location>
        <begin position="1"/>
        <end position="10"/>
    </location>
</feature>
<dbReference type="Proteomes" id="UP000649617">
    <property type="component" value="Unassembled WGS sequence"/>
</dbReference>
<dbReference type="EMBL" id="CAJNIZ010017735">
    <property type="protein sequence ID" value="CAE7402446.1"/>
    <property type="molecule type" value="Genomic_DNA"/>
</dbReference>
<keyword evidence="3" id="KW-1185">Reference proteome</keyword>
<feature type="region of interest" description="Disordered" evidence="1">
    <location>
        <begin position="1"/>
        <end position="61"/>
    </location>
</feature>
<sequence>SAPKSKPGPKPAGKAKAKAKGTPKAKAKAEAKGTPKAKAKAKAKATPKAKATGKAKAAAKSRARARDVEVDPADVEWVLDYVHSFDGYLDVSSSVETVKEQVRYYEPTFETTALDIYWSRSACGLTLYLPDGAKKSVANFDLRKPNLTVRQQLITLGTAQLLAHWIDGENIQEPCDDLSLRVSELKAVMFAASDRLNE</sequence>
<feature type="compositionally biased region" description="Basic residues" evidence="1">
    <location>
        <begin position="13"/>
        <end position="26"/>
    </location>
</feature>
<proteinExistence type="predicted"/>
<dbReference type="AlphaFoldDB" id="A0A812QT41"/>
<evidence type="ECO:0000256" key="1">
    <source>
        <dbReference type="SAM" id="MobiDB-lite"/>
    </source>
</evidence>
<name>A0A812QT41_SYMPI</name>
<comment type="caution">
    <text evidence="2">The sequence shown here is derived from an EMBL/GenBank/DDBJ whole genome shotgun (WGS) entry which is preliminary data.</text>
</comment>
<organism evidence="2 3">
    <name type="scientific">Symbiodinium pilosum</name>
    <name type="common">Dinoflagellate</name>
    <dbReference type="NCBI Taxonomy" id="2952"/>
    <lineage>
        <taxon>Eukaryota</taxon>
        <taxon>Sar</taxon>
        <taxon>Alveolata</taxon>
        <taxon>Dinophyceae</taxon>
        <taxon>Suessiales</taxon>
        <taxon>Symbiodiniaceae</taxon>
        <taxon>Symbiodinium</taxon>
    </lineage>
</organism>
<accession>A0A812QT41</accession>
<dbReference type="OrthoDB" id="10681186at2759"/>
<evidence type="ECO:0000313" key="3">
    <source>
        <dbReference type="Proteomes" id="UP000649617"/>
    </source>
</evidence>
<feature type="compositionally biased region" description="Basic residues" evidence="1">
    <location>
        <begin position="35"/>
        <end position="61"/>
    </location>
</feature>
<reference evidence="2" key="1">
    <citation type="submission" date="2021-02" db="EMBL/GenBank/DDBJ databases">
        <authorList>
            <person name="Dougan E. K."/>
            <person name="Rhodes N."/>
            <person name="Thang M."/>
            <person name="Chan C."/>
        </authorList>
    </citation>
    <scope>NUCLEOTIDE SEQUENCE</scope>
</reference>
<gene>
    <name evidence="2" type="ORF">SPIL2461_LOCUS9927</name>
</gene>
<evidence type="ECO:0000313" key="2">
    <source>
        <dbReference type="EMBL" id="CAE7402446.1"/>
    </source>
</evidence>
<protein>
    <submittedName>
        <fullName evidence="2">Uncharacterized protein</fullName>
    </submittedName>
</protein>